<reference evidence="2 3" key="1">
    <citation type="submission" date="2015-08" db="EMBL/GenBank/DDBJ databases">
        <title>Genomic sequence of Lactobacillus heilongjiangensis DSM 28069, isolated from Chinese traditional pickle.</title>
        <authorList>
            <person name="Jiang X."/>
            <person name="Zheng B."/>
            <person name="Cheng H."/>
        </authorList>
    </citation>
    <scope>NUCLEOTIDE SEQUENCE [LARGE SCALE GENOMIC DNA]</scope>
    <source>
        <strain evidence="2 3">DSM 28069</strain>
    </source>
</reference>
<keyword evidence="3" id="KW-1185">Reference proteome</keyword>
<keyword evidence="1" id="KW-0812">Transmembrane</keyword>
<evidence type="ECO:0000256" key="1">
    <source>
        <dbReference type="SAM" id="Phobius"/>
    </source>
</evidence>
<sequence>MAFKRQVLFILFMCIGMGGSMSWLKLATNQGINSSMWRVFLISVLPTIAFAFVFNFLIVSNISNLLVKLLTKNITDEKVIGLKAGAIRGWTMLIMMSFTMSTRALWISGTLSHMTVVQFILGYFGTLTMAYFVRDVVIMPLVRRILFRPVV</sequence>
<evidence type="ECO:0000313" key="2">
    <source>
        <dbReference type="EMBL" id="ALB27939.1"/>
    </source>
</evidence>
<organism evidence="2 3">
    <name type="scientific">Companilactobacillus heilongjiangensis</name>
    <dbReference type="NCBI Taxonomy" id="1074467"/>
    <lineage>
        <taxon>Bacteria</taxon>
        <taxon>Bacillati</taxon>
        <taxon>Bacillota</taxon>
        <taxon>Bacilli</taxon>
        <taxon>Lactobacillales</taxon>
        <taxon>Lactobacillaceae</taxon>
        <taxon>Companilactobacillus</taxon>
    </lineage>
</organism>
<dbReference type="AlphaFoldDB" id="A0A0K2L9G8"/>
<evidence type="ECO:0000313" key="3">
    <source>
        <dbReference type="Proteomes" id="UP000061546"/>
    </source>
</evidence>
<feature type="transmembrane region" description="Helical" evidence="1">
    <location>
        <begin position="36"/>
        <end position="59"/>
    </location>
</feature>
<protein>
    <submittedName>
        <fullName evidence="2">Uncharacterized protein</fullName>
    </submittedName>
</protein>
<feature type="transmembrane region" description="Helical" evidence="1">
    <location>
        <begin position="7"/>
        <end position="24"/>
    </location>
</feature>
<dbReference type="OrthoDB" id="2327518at2"/>
<keyword evidence="1" id="KW-0472">Membrane</keyword>
<dbReference type="RefSeq" id="WP_041499133.1">
    <property type="nucleotide sequence ID" value="NZ_BJDV01000004.1"/>
</dbReference>
<dbReference type="InterPro" id="IPR021529">
    <property type="entry name" value="DUF2798"/>
</dbReference>
<dbReference type="EMBL" id="CP012559">
    <property type="protein sequence ID" value="ALB27939.1"/>
    <property type="molecule type" value="Genomic_DNA"/>
</dbReference>
<feature type="transmembrane region" description="Helical" evidence="1">
    <location>
        <begin position="120"/>
        <end position="142"/>
    </location>
</feature>
<dbReference type="Proteomes" id="UP000061546">
    <property type="component" value="Chromosome"/>
</dbReference>
<accession>A0A0K2L9G8</accession>
<name>A0A0K2L9G8_9LACO</name>
<gene>
    <name evidence="2" type="ORF">JP39_00295</name>
</gene>
<dbReference type="Pfam" id="PF11391">
    <property type="entry name" value="DUF2798"/>
    <property type="match status" value="1"/>
</dbReference>
<feature type="transmembrane region" description="Helical" evidence="1">
    <location>
        <begin position="80"/>
        <end position="100"/>
    </location>
</feature>
<dbReference type="KEGG" id="lhi:JP39_00295"/>
<keyword evidence="1" id="KW-1133">Transmembrane helix</keyword>
<proteinExistence type="predicted"/>